<dbReference type="PANTHER" id="PTHR43428:SF1">
    <property type="entry name" value="ARSENATE REDUCTASE"/>
    <property type="match status" value="1"/>
</dbReference>
<accession>A0A4U8Z6J0</accession>
<dbReference type="Gene3D" id="3.40.50.2300">
    <property type="match status" value="1"/>
</dbReference>
<evidence type="ECO:0000259" key="3">
    <source>
        <dbReference type="SMART" id="SM00226"/>
    </source>
</evidence>
<dbReference type="KEGG" id="mtun:MTUNDRAET4_0070.1"/>
<evidence type="ECO:0000256" key="1">
    <source>
        <dbReference type="ARBA" id="ARBA00022849"/>
    </source>
</evidence>
<keyword evidence="4" id="KW-0560">Oxidoreductase</keyword>
<keyword evidence="1" id="KW-0059">Arsenical resistance</keyword>
<feature type="domain" description="Phosphotyrosine protein phosphatase I" evidence="3">
    <location>
        <begin position="4"/>
        <end position="137"/>
    </location>
</feature>
<dbReference type="SUPFAM" id="SSF52788">
    <property type="entry name" value="Phosphotyrosine protein phosphatases I"/>
    <property type="match status" value="1"/>
</dbReference>
<evidence type="ECO:0000256" key="2">
    <source>
        <dbReference type="SAM" id="MobiDB-lite"/>
    </source>
</evidence>
<dbReference type="GO" id="GO:0046685">
    <property type="term" value="P:response to arsenic-containing substance"/>
    <property type="evidence" value="ECO:0007669"/>
    <property type="project" value="UniProtKB-KW"/>
</dbReference>
<dbReference type="CDD" id="cd16345">
    <property type="entry name" value="LMWP_ArsC"/>
    <property type="match status" value="1"/>
</dbReference>
<dbReference type="GO" id="GO:0030612">
    <property type="term" value="F:arsenate reductase (thioredoxin) activity"/>
    <property type="evidence" value="ECO:0007669"/>
    <property type="project" value="UniProtKB-EC"/>
</dbReference>
<sequence>MSMPKILFLCVANSARSQMAEGLARQILGPAVEVMSAGAQPSKVNPHAIDAMAEIGVDISRHRSKSTSEINPAGIDLVVTLSAEEVCPVFPGAVRRLHWPIPDPVSTDPSLAPEDMRARFRTARDQIKARIEILGGLLHLPEGLAAREFHSSIRVKKPARQRPLLCLAARRLAQGMDPSLRDLHPAGSQFEFRAPCLRRQGAASRHALPSRNWGRGQGRRR</sequence>
<reference evidence="4 5" key="1">
    <citation type="submission" date="2019-03" db="EMBL/GenBank/DDBJ databases">
        <authorList>
            <person name="Kox A.R. M."/>
        </authorList>
    </citation>
    <scope>NUCLEOTIDE SEQUENCE [LARGE SCALE GENOMIC DNA]</scope>
    <source>
        <strain evidence="4">MTUNDRAET4 annotated genome</strain>
        <plasmid evidence="5">2</plasmid>
    </source>
</reference>
<geneLocation type="plasmid" evidence="4 5">
    <name>2</name>
</geneLocation>
<dbReference type="Pfam" id="PF01451">
    <property type="entry name" value="LMWPc"/>
    <property type="match status" value="1"/>
</dbReference>
<dbReference type="InterPro" id="IPR023485">
    <property type="entry name" value="Ptyr_pPase"/>
</dbReference>
<dbReference type="SMART" id="SM00226">
    <property type="entry name" value="LMWPc"/>
    <property type="match status" value="1"/>
</dbReference>
<dbReference type="PANTHER" id="PTHR43428">
    <property type="entry name" value="ARSENATE REDUCTASE"/>
    <property type="match status" value="1"/>
</dbReference>
<feature type="region of interest" description="Disordered" evidence="2">
    <location>
        <begin position="201"/>
        <end position="221"/>
    </location>
</feature>
<evidence type="ECO:0000313" key="5">
    <source>
        <dbReference type="Proteomes" id="UP000294360"/>
    </source>
</evidence>
<organism evidence="4 5">
    <name type="scientific">Methylocella tundrae</name>
    <dbReference type="NCBI Taxonomy" id="227605"/>
    <lineage>
        <taxon>Bacteria</taxon>
        <taxon>Pseudomonadati</taxon>
        <taxon>Pseudomonadota</taxon>
        <taxon>Alphaproteobacteria</taxon>
        <taxon>Hyphomicrobiales</taxon>
        <taxon>Beijerinckiaceae</taxon>
        <taxon>Methylocella</taxon>
    </lineage>
</organism>
<evidence type="ECO:0000313" key="4">
    <source>
        <dbReference type="EMBL" id="VFU16362.1"/>
    </source>
</evidence>
<dbReference type="AlphaFoldDB" id="A0A4U8Z6J0"/>
<name>A0A4U8Z6J0_METTU</name>
<gene>
    <name evidence="4" type="ORF">MTUNDRAET4_0070</name>
</gene>
<dbReference type="EMBL" id="LR536451">
    <property type="protein sequence ID" value="VFU16362.1"/>
    <property type="molecule type" value="Genomic_DNA"/>
</dbReference>
<protein>
    <submittedName>
        <fullName evidence="4">Arsenate reductase 1 (Modular protein)</fullName>
        <ecNumber evidence="4">1.20.4.4</ecNumber>
    </submittedName>
</protein>
<proteinExistence type="predicted"/>
<dbReference type="Proteomes" id="UP000294360">
    <property type="component" value="Plasmid 2"/>
</dbReference>
<keyword evidence="4" id="KW-0614">Plasmid</keyword>
<dbReference type="InterPro" id="IPR036196">
    <property type="entry name" value="Ptyr_pPase_sf"/>
</dbReference>
<dbReference type="EC" id="1.20.4.4" evidence="4"/>